<feature type="region of interest" description="Disordered" evidence="7">
    <location>
        <begin position="124"/>
        <end position="147"/>
    </location>
</feature>
<name>A0A286UUP1_9AGAM</name>
<dbReference type="Proteomes" id="UP000217199">
    <property type="component" value="Unassembled WGS sequence"/>
</dbReference>
<evidence type="ECO:0000313" key="8">
    <source>
        <dbReference type="EMBL" id="PAV23297.1"/>
    </source>
</evidence>
<dbReference type="PANTHER" id="PTHR21338">
    <property type="entry name" value="MITOCHONDRIAL RIBOSOMAL PROTEIN L41"/>
    <property type="match status" value="1"/>
</dbReference>
<evidence type="ECO:0000256" key="5">
    <source>
        <dbReference type="ARBA" id="ARBA00023128"/>
    </source>
</evidence>
<feature type="region of interest" description="Disordered" evidence="7">
    <location>
        <begin position="1"/>
        <end position="33"/>
    </location>
</feature>
<dbReference type="AlphaFoldDB" id="A0A286UUP1"/>
<keyword evidence="6" id="KW-0687">Ribonucleoprotein</keyword>
<dbReference type="GO" id="GO:0003735">
    <property type="term" value="F:structural constituent of ribosome"/>
    <property type="evidence" value="ECO:0007669"/>
    <property type="project" value="InterPro"/>
</dbReference>
<evidence type="ECO:0000256" key="1">
    <source>
        <dbReference type="ARBA" id="ARBA00004173"/>
    </source>
</evidence>
<evidence type="ECO:0000256" key="3">
    <source>
        <dbReference type="ARBA" id="ARBA00022946"/>
    </source>
</evidence>
<reference evidence="8 9" key="1">
    <citation type="journal article" date="2017" name="Mol. Ecol.">
        <title>Comparative and population genomic landscape of Phellinus noxius: A hypervariable fungus causing root rot in trees.</title>
        <authorList>
            <person name="Chung C.L."/>
            <person name="Lee T.J."/>
            <person name="Akiba M."/>
            <person name="Lee H.H."/>
            <person name="Kuo T.H."/>
            <person name="Liu D."/>
            <person name="Ke H.M."/>
            <person name="Yokoi T."/>
            <person name="Roa M.B."/>
            <person name="Lu M.J."/>
            <person name="Chang Y.Y."/>
            <person name="Ann P.J."/>
            <person name="Tsai J.N."/>
            <person name="Chen C.Y."/>
            <person name="Tzean S.S."/>
            <person name="Ota Y."/>
            <person name="Hattori T."/>
            <person name="Sahashi N."/>
            <person name="Liou R.F."/>
            <person name="Kikuchi T."/>
            <person name="Tsai I.J."/>
        </authorList>
    </citation>
    <scope>NUCLEOTIDE SEQUENCE [LARGE SCALE GENOMIC DNA]</scope>
    <source>
        <strain evidence="8 9">FFPRI411160</strain>
    </source>
</reference>
<dbReference type="InterPro" id="IPR019189">
    <property type="entry name" value="Ribosomal_mL41"/>
</dbReference>
<organism evidence="8 9">
    <name type="scientific">Pyrrhoderma noxium</name>
    <dbReference type="NCBI Taxonomy" id="2282107"/>
    <lineage>
        <taxon>Eukaryota</taxon>
        <taxon>Fungi</taxon>
        <taxon>Dikarya</taxon>
        <taxon>Basidiomycota</taxon>
        <taxon>Agaricomycotina</taxon>
        <taxon>Agaricomycetes</taxon>
        <taxon>Hymenochaetales</taxon>
        <taxon>Hymenochaetaceae</taxon>
        <taxon>Pyrrhoderma</taxon>
    </lineage>
</organism>
<keyword evidence="3" id="KW-0809">Transit peptide</keyword>
<comment type="subcellular location">
    <subcellularLocation>
        <location evidence="1">Mitochondrion</location>
    </subcellularLocation>
</comment>
<evidence type="ECO:0000313" key="9">
    <source>
        <dbReference type="Proteomes" id="UP000217199"/>
    </source>
</evidence>
<keyword evidence="5" id="KW-0496">Mitochondrion</keyword>
<evidence type="ECO:0000256" key="6">
    <source>
        <dbReference type="ARBA" id="ARBA00023274"/>
    </source>
</evidence>
<accession>A0A286UUP1</accession>
<dbReference type="EMBL" id="NBII01000001">
    <property type="protein sequence ID" value="PAV23297.1"/>
    <property type="molecule type" value="Genomic_DNA"/>
</dbReference>
<evidence type="ECO:0000256" key="7">
    <source>
        <dbReference type="SAM" id="MobiDB-lite"/>
    </source>
</evidence>
<gene>
    <name evidence="8" type="ORF">PNOK_0036500</name>
</gene>
<comment type="similarity">
    <text evidence="2">Belongs to the mitochondrion-specific ribosomal protein mL41 family.</text>
</comment>
<dbReference type="OrthoDB" id="408933at2759"/>
<dbReference type="InParanoid" id="A0A286UUP1"/>
<proteinExistence type="inferred from homology"/>
<keyword evidence="9" id="KW-1185">Reference proteome</keyword>
<dbReference type="Pfam" id="PF09809">
    <property type="entry name" value="MRP-L27"/>
    <property type="match status" value="1"/>
</dbReference>
<sequence>MRPTFACLSKASRRPLTPKRGNKDYYKGTRQASLPGLRTGAPGTYFGSGKAQYKLLDERVRVFVAPPVEELNSTPLKPYVQWMTHIPSSENNDKPFIKYASNGITGEKYLKLVQSRRLEAKKLRQEGVKDVQGQDQAQGSVQTQTQA</sequence>
<keyword evidence="4" id="KW-0689">Ribosomal protein</keyword>
<dbReference type="GO" id="GO:0006412">
    <property type="term" value="P:translation"/>
    <property type="evidence" value="ECO:0007669"/>
    <property type="project" value="TreeGrafter"/>
</dbReference>
<evidence type="ECO:0000256" key="2">
    <source>
        <dbReference type="ARBA" id="ARBA00010152"/>
    </source>
</evidence>
<dbReference type="GO" id="GO:0005762">
    <property type="term" value="C:mitochondrial large ribosomal subunit"/>
    <property type="evidence" value="ECO:0007669"/>
    <property type="project" value="InterPro"/>
</dbReference>
<dbReference type="PANTHER" id="PTHR21338:SF0">
    <property type="entry name" value="LARGE RIBOSOMAL SUBUNIT PROTEIN ML41"/>
    <property type="match status" value="1"/>
</dbReference>
<evidence type="ECO:0000256" key="4">
    <source>
        <dbReference type="ARBA" id="ARBA00022980"/>
    </source>
</evidence>
<protein>
    <submittedName>
        <fullName evidence="8">Mitochondrial ribosomal of the large subunit</fullName>
    </submittedName>
</protein>
<feature type="compositionally biased region" description="Polar residues" evidence="7">
    <location>
        <begin position="133"/>
        <end position="147"/>
    </location>
</feature>
<comment type="caution">
    <text evidence="8">The sequence shown here is derived from an EMBL/GenBank/DDBJ whole genome shotgun (WGS) entry which is preliminary data.</text>
</comment>